<feature type="disulfide bond" evidence="4">
    <location>
        <begin position="119"/>
        <end position="162"/>
    </location>
</feature>
<dbReference type="InterPro" id="IPR000436">
    <property type="entry name" value="Sushi_SCR_CCP_dom"/>
</dbReference>
<evidence type="ECO:0000256" key="3">
    <source>
        <dbReference type="ARBA" id="ARBA00023157"/>
    </source>
</evidence>
<sequence>CGTLISPTFGTVDLTAGILFEAVAQFSCNEGYTLNGVTSRTCQADTSWSGASPTCTIKDCGALTGPDNGQVLTVDGTTAGTTAQHSCDIGYTLVGLANRKCSIDGAWTGSPPTCTILDCGPVASIKNGAATYNPGSLYGSTVFYTCDTTSGYSIDGVSSRVCLASGFWSGSQPTCKLLDCGTPKNLTNGFSVYSGTKVGATATYACSTGYGLVGTASVSCLTSGYWDTLPLCSL</sequence>
<keyword evidence="7" id="KW-1185">Reference proteome</keyword>
<feature type="domain" description="Sushi" evidence="5">
    <location>
        <begin position="1"/>
        <end position="57"/>
    </location>
</feature>
<evidence type="ECO:0000256" key="4">
    <source>
        <dbReference type="PROSITE-ProRule" id="PRU00302"/>
    </source>
</evidence>
<dbReference type="Gene3D" id="2.10.70.10">
    <property type="entry name" value="Complement Module, domain 1"/>
    <property type="match status" value="4"/>
</dbReference>
<evidence type="ECO:0000313" key="6">
    <source>
        <dbReference type="EMBL" id="WAR08647.1"/>
    </source>
</evidence>
<feature type="non-terminal residue" evidence="6">
    <location>
        <position position="1"/>
    </location>
</feature>
<feature type="disulfide bond" evidence="4">
    <location>
        <begin position="87"/>
        <end position="114"/>
    </location>
</feature>
<feature type="non-terminal residue" evidence="6">
    <location>
        <position position="234"/>
    </location>
</feature>
<keyword evidence="2" id="KW-0677">Repeat</keyword>
<feature type="disulfide bond" evidence="4">
    <location>
        <begin position="28"/>
        <end position="55"/>
    </location>
</feature>
<dbReference type="PANTHER" id="PTHR45656">
    <property type="entry name" value="PROTEIN CBR-CLEC-78"/>
    <property type="match status" value="1"/>
</dbReference>
<dbReference type="EMBL" id="CP111017">
    <property type="protein sequence ID" value="WAR08647.1"/>
    <property type="molecule type" value="Genomic_DNA"/>
</dbReference>
<dbReference type="InterPro" id="IPR051277">
    <property type="entry name" value="SEZ6_CSMD_C4BPB_Regulators"/>
</dbReference>
<dbReference type="PROSITE" id="PS50923">
    <property type="entry name" value="SUSHI"/>
    <property type="match status" value="4"/>
</dbReference>
<keyword evidence="4" id="KW-0768">Sushi</keyword>
<name>A0ABY7EF56_MYAAR</name>
<evidence type="ECO:0000256" key="1">
    <source>
        <dbReference type="ARBA" id="ARBA00022729"/>
    </source>
</evidence>
<evidence type="ECO:0000259" key="5">
    <source>
        <dbReference type="PROSITE" id="PS50923"/>
    </source>
</evidence>
<evidence type="ECO:0000256" key="2">
    <source>
        <dbReference type="ARBA" id="ARBA00022737"/>
    </source>
</evidence>
<protein>
    <submittedName>
        <fullName evidence="6">CSMD2-like protein</fullName>
    </submittedName>
</protein>
<dbReference type="CDD" id="cd00033">
    <property type="entry name" value="CCP"/>
    <property type="match status" value="4"/>
</dbReference>
<dbReference type="Pfam" id="PF00084">
    <property type="entry name" value="Sushi"/>
    <property type="match status" value="4"/>
</dbReference>
<feature type="domain" description="Sushi" evidence="5">
    <location>
        <begin position="58"/>
        <end position="116"/>
    </location>
</feature>
<keyword evidence="3 4" id="KW-1015">Disulfide bond</keyword>
<dbReference type="Proteomes" id="UP001164746">
    <property type="component" value="Chromosome 6"/>
</dbReference>
<organism evidence="6 7">
    <name type="scientific">Mya arenaria</name>
    <name type="common">Soft-shell clam</name>
    <dbReference type="NCBI Taxonomy" id="6604"/>
    <lineage>
        <taxon>Eukaryota</taxon>
        <taxon>Metazoa</taxon>
        <taxon>Spiralia</taxon>
        <taxon>Lophotrochozoa</taxon>
        <taxon>Mollusca</taxon>
        <taxon>Bivalvia</taxon>
        <taxon>Autobranchia</taxon>
        <taxon>Heteroconchia</taxon>
        <taxon>Euheterodonta</taxon>
        <taxon>Imparidentia</taxon>
        <taxon>Neoheterodontei</taxon>
        <taxon>Myida</taxon>
        <taxon>Myoidea</taxon>
        <taxon>Myidae</taxon>
        <taxon>Mya</taxon>
    </lineage>
</organism>
<dbReference type="PANTHER" id="PTHR45656:SF4">
    <property type="entry name" value="PROTEIN CBR-CLEC-78"/>
    <property type="match status" value="1"/>
</dbReference>
<feature type="domain" description="Sushi" evidence="5">
    <location>
        <begin position="178"/>
        <end position="234"/>
    </location>
</feature>
<keyword evidence="1" id="KW-0732">Signal</keyword>
<proteinExistence type="predicted"/>
<reference evidence="6" key="1">
    <citation type="submission" date="2022-11" db="EMBL/GenBank/DDBJ databases">
        <title>Centuries of genome instability and evolution in soft-shell clam transmissible cancer (bioRxiv).</title>
        <authorList>
            <person name="Hart S.F.M."/>
            <person name="Yonemitsu M.A."/>
            <person name="Giersch R.M."/>
            <person name="Beal B.F."/>
            <person name="Arriagada G."/>
            <person name="Davis B.W."/>
            <person name="Ostrander E.A."/>
            <person name="Goff S.P."/>
            <person name="Metzger M.J."/>
        </authorList>
    </citation>
    <scope>NUCLEOTIDE SEQUENCE</scope>
    <source>
        <strain evidence="6">MELC-2E11</strain>
        <tissue evidence="6">Siphon/mantle</tissue>
    </source>
</reference>
<dbReference type="InterPro" id="IPR035976">
    <property type="entry name" value="Sushi/SCR/CCP_sf"/>
</dbReference>
<dbReference type="SUPFAM" id="SSF57535">
    <property type="entry name" value="Complement control module/SCR domain"/>
    <property type="match status" value="4"/>
</dbReference>
<comment type="caution">
    <text evidence="4">Lacks conserved residue(s) required for the propagation of feature annotation.</text>
</comment>
<feature type="domain" description="Sushi" evidence="5">
    <location>
        <begin position="117"/>
        <end position="177"/>
    </location>
</feature>
<accession>A0ABY7EF56</accession>
<evidence type="ECO:0000313" key="7">
    <source>
        <dbReference type="Proteomes" id="UP001164746"/>
    </source>
</evidence>
<gene>
    <name evidence="6" type="ORF">MAR_018605</name>
</gene>
<dbReference type="SMART" id="SM00032">
    <property type="entry name" value="CCP"/>
    <property type="match status" value="4"/>
</dbReference>